<dbReference type="Proteomes" id="UP000006057">
    <property type="component" value="Chromosome"/>
</dbReference>
<dbReference type="EMBL" id="CP003053">
    <property type="protein sequence ID" value="AFM18685.1"/>
    <property type="molecule type" value="Genomic_DNA"/>
</dbReference>
<sequence length="53" mass="5516">MGHDDDRMLTLADLAQLVDSPLIRVMGGERVDVDTHAALEAIAANEAGLGLSA</sequence>
<keyword evidence="2" id="KW-1185">Reference proteome</keyword>
<name>I4BN28_MYCCN</name>
<dbReference type="KEGG" id="mcb:Mycch_3960"/>
<organism evidence="1 2">
    <name type="scientific">Mycolicibacterium chubuense (strain NBB4)</name>
    <name type="common">Mycobacterium chubuense</name>
    <dbReference type="NCBI Taxonomy" id="710421"/>
    <lineage>
        <taxon>Bacteria</taxon>
        <taxon>Bacillati</taxon>
        <taxon>Actinomycetota</taxon>
        <taxon>Actinomycetes</taxon>
        <taxon>Mycobacteriales</taxon>
        <taxon>Mycobacteriaceae</taxon>
        <taxon>Mycolicibacterium</taxon>
    </lineage>
</organism>
<reference evidence="1 2" key="1">
    <citation type="submission" date="2012-06" db="EMBL/GenBank/DDBJ databases">
        <title>Complete sequence of chromosome of Mycobacterium chubuense NBB4.</title>
        <authorList>
            <consortium name="US DOE Joint Genome Institute"/>
            <person name="Lucas S."/>
            <person name="Han J."/>
            <person name="Lapidus A."/>
            <person name="Cheng J.-F."/>
            <person name="Goodwin L."/>
            <person name="Pitluck S."/>
            <person name="Peters L."/>
            <person name="Mikhailova N."/>
            <person name="Teshima H."/>
            <person name="Detter J.C."/>
            <person name="Han C."/>
            <person name="Tapia R."/>
            <person name="Land M."/>
            <person name="Hauser L."/>
            <person name="Kyrpides N."/>
            <person name="Ivanova N."/>
            <person name="Pagani I."/>
            <person name="Mattes T."/>
            <person name="Holmes A."/>
            <person name="Rutledge P."/>
            <person name="Paulsen I."/>
            <person name="Coleman N."/>
            <person name="Woyke T."/>
        </authorList>
    </citation>
    <scope>NUCLEOTIDE SEQUENCE [LARGE SCALE GENOMIC DNA]</scope>
    <source>
        <strain evidence="1 2">NBB4</strain>
    </source>
</reference>
<accession>I4BN28</accession>
<gene>
    <name evidence="1" type="ordered locus">Mycch_3960</name>
</gene>
<evidence type="ECO:0000313" key="1">
    <source>
        <dbReference type="EMBL" id="AFM18685.1"/>
    </source>
</evidence>
<proteinExistence type="predicted"/>
<dbReference type="STRING" id="710421.Mycch_3960"/>
<evidence type="ECO:0000313" key="2">
    <source>
        <dbReference type="Proteomes" id="UP000006057"/>
    </source>
</evidence>
<dbReference type="AlphaFoldDB" id="I4BN28"/>
<dbReference type="HOGENOM" id="CLU_213873_0_0_11"/>
<protein>
    <submittedName>
        <fullName evidence="1">Uncharacterized protein</fullName>
    </submittedName>
</protein>
<dbReference type="PATRIC" id="fig|710421.3.peg.3955"/>